<evidence type="ECO:0000256" key="2">
    <source>
        <dbReference type="ARBA" id="ARBA00009810"/>
    </source>
</evidence>
<dbReference type="OrthoDB" id="8530571at2"/>
<dbReference type="GO" id="GO:0009279">
    <property type="term" value="C:cell outer membrane"/>
    <property type="evidence" value="ECO:0007669"/>
    <property type="project" value="UniProtKB-SubCell"/>
</dbReference>
<evidence type="ECO:0000256" key="7">
    <source>
        <dbReference type="ARBA" id="ARBA00023136"/>
    </source>
</evidence>
<dbReference type="Gene3D" id="2.170.130.10">
    <property type="entry name" value="TonB-dependent receptor, plug domain"/>
    <property type="match status" value="1"/>
</dbReference>
<dbReference type="CDD" id="cd01347">
    <property type="entry name" value="ligand_gated_channel"/>
    <property type="match status" value="1"/>
</dbReference>
<keyword evidence="8 15" id="KW-0675">Receptor</keyword>
<dbReference type="PANTHER" id="PTHR47234:SF3">
    <property type="entry name" value="SECRETIN_TONB SHORT N-TERMINAL DOMAIN-CONTAINING PROTEIN"/>
    <property type="match status" value="1"/>
</dbReference>
<keyword evidence="9 10" id="KW-0998">Cell outer membrane</keyword>
<keyword evidence="6 11" id="KW-0798">TonB box</keyword>
<dbReference type="InterPro" id="IPR036942">
    <property type="entry name" value="Beta-barrel_TonB_sf"/>
</dbReference>
<dbReference type="EMBL" id="WNLA01000039">
    <property type="protein sequence ID" value="MTW06156.1"/>
    <property type="molecule type" value="Genomic_DNA"/>
</dbReference>
<comment type="caution">
    <text evidence="15">The sequence shown here is derived from an EMBL/GenBank/DDBJ whole genome shotgun (WGS) entry which is preliminary data.</text>
</comment>
<dbReference type="Pfam" id="PF00593">
    <property type="entry name" value="TonB_dep_Rec_b-barrel"/>
    <property type="match status" value="1"/>
</dbReference>
<keyword evidence="4 10" id="KW-1134">Transmembrane beta strand</keyword>
<dbReference type="SUPFAM" id="SSF56935">
    <property type="entry name" value="Porins"/>
    <property type="match status" value="1"/>
</dbReference>
<dbReference type="Gene3D" id="2.40.170.20">
    <property type="entry name" value="TonB-dependent receptor, beta-barrel domain"/>
    <property type="match status" value="1"/>
</dbReference>
<accession>A0A6L6Q9Q0</accession>
<evidence type="ECO:0000256" key="9">
    <source>
        <dbReference type="ARBA" id="ARBA00023237"/>
    </source>
</evidence>
<evidence type="ECO:0000256" key="3">
    <source>
        <dbReference type="ARBA" id="ARBA00022448"/>
    </source>
</evidence>
<dbReference type="PANTHER" id="PTHR47234">
    <property type="match status" value="1"/>
</dbReference>
<evidence type="ECO:0000256" key="4">
    <source>
        <dbReference type="ARBA" id="ARBA00022452"/>
    </source>
</evidence>
<organism evidence="15 16">
    <name type="scientific">Pseudoduganella ginsengisoli</name>
    <dbReference type="NCBI Taxonomy" id="1462440"/>
    <lineage>
        <taxon>Bacteria</taxon>
        <taxon>Pseudomonadati</taxon>
        <taxon>Pseudomonadota</taxon>
        <taxon>Betaproteobacteria</taxon>
        <taxon>Burkholderiales</taxon>
        <taxon>Oxalobacteraceae</taxon>
        <taxon>Telluria group</taxon>
        <taxon>Pseudoduganella</taxon>
    </lineage>
</organism>
<comment type="similarity">
    <text evidence="2 10 11">Belongs to the TonB-dependent receptor family.</text>
</comment>
<feature type="chain" id="PRO_5026692619" evidence="12">
    <location>
        <begin position="30"/>
        <end position="829"/>
    </location>
</feature>
<feature type="domain" description="TonB-dependent receptor plug" evidence="14">
    <location>
        <begin position="53"/>
        <end position="173"/>
    </location>
</feature>
<proteinExistence type="inferred from homology"/>
<keyword evidence="16" id="KW-1185">Reference proteome</keyword>
<evidence type="ECO:0000256" key="10">
    <source>
        <dbReference type="PROSITE-ProRule" id="PRU01360"/>
    </source>
</evidence>
<gene>
    <name evidence="15" type="ORF">GM668_29180</name>
</gene>
<dbReference type="RefSeq" id="WP_155442490.1">
    <property type="nucleotide sequence ID" value="NZ_WNLA01000039.1"/>
</dbReference>
<feature type="signal peptide" evidence="12">
    <location>
        <begin position="1"/>
        <end position="29"/>
    </location>
</feature>
<name>A0A6L6Q9Q0_9BURK</name>
<reference evidence="15 16" key="1">
    <citation type="submission" date="2019-11" db="EMBL/GenBank/DDBJ databases">
        <title>Type strains purchased from KCTC, JCM and DSMZ.</title>
        <authorList>
            <person name="Lu H."/>
        </authorList>
    </citation>
    <scope>NUCLEOTIDE SEQUENCE [LARGE SCALE GENOMIC DNA]</scope>
    <source>
        <strain evidence="15 16">KCTC 42409</strain>
    </source>
</reference>
<dbReference type="Proteomes" id="UP000484015">
    <property type="component" value="Unassembled WGS sequence"/>
</dbReference>
<keyword evidence="5 10" id="KW-0812">Transmembrane</keyword>
<dbReference type="InterPro" id="IPR000531">
    <property type="entry name" value="Beta-barrel_TonB"/>
</dbReference>
<evidence type="ECO:0000256" key="5">
    <source>
        <dbReference type="ARBA" id="ARBA00022692"/>
    </source>
</evidence>
<comment type="subcellular location">
    <subcellularLocation>
        <location evidence="1 10">Cell outer membrane</location>
        <topology evidence="1 10">Multi-pass membrane protein</topology>
    </subcellularLocation>
</comment>
<protein>
    <submittedName>
        <fullName evidence="15">TonB-dependent receptor</fullName>
    </submittedName>
</protein>
<sequence>MQRNELPGKRSMALAITAVFLTGATAVQAQQSSTDSTATVVVTGTRVANRTATDTASPVDIISADTLKNTGVSEVSQALSVSLPSMNFPRPGLSDGTDTVRPASLRGLAPDQSLVLVNSKRRHSSSLVNTNQTIGRGSSSVDLNTIPSAIIKNIEVLRDGASAQYGSDAIAGVVNLRLRTDKKGGEITASYGERRTDYDFIAGALPTGATWDAKTSRKRNDGGTATISGWKGLELGEGGYLVIAAEYKDQDHTERSGYDVRQQYPLVSGAFDPREKSINRFNAWYGEPEMQQSTVFVNAGIPLAGGAKLYGWTSYQKREATSAGFFRRALQDQNIISIYPDGFLPLIAPDVDDFAATGGVTWSAGDWDFDASLGYGKNRMQYTIKNTLNRSIGPSSKTEFDAGGYWYDQLVANLSAVRSIEAGLASPLNVAVGAEVRREGYNLFAGEPDSWRYGGQVLANGTPAAPGAQVFPGFRPADESNTHRTALSAYVDLEANLSKNFLGSVAVRGEHYSDFGNSLSGKLAGRYDFAPEFALRGSVQNGFRAPSLQQQNFTTTSTNFINGVPFEITTFKPSAPAAIALGAKPLDAEKSVNFSLGSVIKAGGGTITVDAFHIKIKDRIVLSENLTAANVRDYLTKQGFIGVGGGRFFINGVDTTTKGVDVVSSWPINTGGHGKLDFTLAANYTKTDVDKVPTTAQLSALSPAPVLFDRINVLTFTDGTPKTKFIASSTWSNGPFGLTARATRYGKILAPGTTAALDFWLGAKTLVDLEGRYAFTKQLSLAVGADNLFDKYPDPFPAALNTTGNAPFSNYSPFGRSGRYVYARLNYTL</sequence>
<dbReference type="Pfam" id="PF07715">
    <property type="entry name" value="Plug"/>
    <property type="match status" value="1"/>
</dbReference>
<evidence type="ECO:0000256" key="1">
    <source>
        <dbReference type="ARBA" id="ARBA00004571"/>
    </source>
</evidence>
<dbReference type="AlphaFoldDB" id="A0A6L6Q9Q0"/>
<evidence type="ECO:0000256" key="11">
    <source>
        <dbReference type="RuleBase" id="RU003357"/>
    </source>
</evidence>
<evidence type="ECO:0000313" key="15">
    <source>
        <dbReference type="EMBL" id="MTW06156.1"/>
    </source>
</evidence>
<evidence type="ECO:0000256" key="8">
    <source>
        <dbReference type="ARBA" id="ARBA00023170"/>
    </source>
</evidence>
<evidence type="ECO:0000259" key="13">
    <source>
        <dbReference type="Pfam" id="PF00593"/>
    </source>
</evidence>
<evidence type="ECO:0000313" key="16">
    <source>
        <dbReference type="Proteomes" id="UP000484015"/>
    </source>
</evidence>
<keyword evidence="7 10" id="KW-0472">Membrane</keyword>
<feature type="domain" description="TonB-dependent receptor-like beta-barrel" evidence="13">
    <location>
        <begin position="308"/>
        <end position="788"/>
    </location>
</feature>
<dbReference type="InterPro" id="IPR037066">
    <property type="entry name" value="Plug_dom_sf"/>
</dbReference>
<keyword evidence="3 10" id="KW-0813">Transport</keyword>
<dbReference type="PROSITE" id="PS52016">
    <property type="entry name" value="TONB_DEPENDENT_REC_3"/>
    <property type="match status" value="1"/>
</dbReference>
<dbReference type="InterPro" id="IPR012910">
    <property type="entry name" value="Plug_dom"/>
</dbReference>
<evidence type="ECO:0000256" key="12">
    <source>
        <dbReference type="SAM" id="SignalP"/>
    </source>
</evidence>
<evidence type="ECO:0000259" key="14">
    <source>
        <dbReference type="Pfam" id="PF07715"/>
    </source>
</evidence>
<dbReference type="InterPro" id="IPR039426">
    <property type="entry name" value="TonB-dep_rcpt-like"/>
</dbReference>
<evidence type="ECO:0000256" key="6">
    <source>
        <dbReference type="ARBA" id="ARBA00023077"/>
    </source>
</evidence>
<keyword evidence="12" id="KW-0732">Signal</keyword>